<gene>
    <name evidence="1" type="ORF">WN51_06017</name>
</gene>
<evidence type="ECO:0000313" key="2">
    <source>
        <dbReference type="Proteomes" id="UP000053105"/>
    </source>
</evidence>
<dbReference type="AlphaFoldDB" id="A0A0M8ZUK9"/>
<sequence length="62" mass="7023">MDTAPHASQRKDRSLKLYNLRDSKRRYDTGKTMFLCELVATRPGNTTAVTTIVKLTLSTVNH</sequence>
<dbReference type="EMBL" id="KQ435881">
    <property type="protein sequence ID" value="KOX69829.1"/>
    <property type="molecule type" value="Genomic_DNA"/>
</dbReference>
<name>A0A0M8ZUK9_9HYME</name>
<proteinExistence type="predicted"/>
<evidence type="ECO:0000313" key="1">
    <source>
        <dbReference type="EMBL" id="KOX69829.1"/>
    </source>
</evidence>
<protein>
    <submittedName>
        <fullName evidence="1">Uncharacterized protein</fullName>
    </submittedName>
</protein>
<keyword evidence="2" id="KW-1185">Reference proteome</keyword>
<organism evidence="1 2">
    <name type="scientific">Melipona quadrifasciata</name>
    <dbReference type="NCBI Taxonomy" id="166423"/>
    <lineage>
        <taxon>Eukaryota</taxon>
        <taxon>Metazoa</taxon>
        <taxon>Ecdysozoa</taxon>
        <taxon>Arthropoda</taxon>
        <taxon>Hexapoda</taxon>
        <taxon>Insecta</taxon>
        <taxon>Pterygota</taxon>
        <taxon>Neoptera</taxon>
        <taxon>Endopterygota</taxon>
        <taxon>Hymenoptera</taxon>
        <taxon>Apocrita</taxon>
        <taxon>Aculeata</taxon>
        <taxon>Apoidea</taxon>
        <taxon>Anthophila</taxon>
        <taxon>Apidae</taxon>
        <taxon>Melipona</taxon>
    </lineage>
</organism>
<dbReference type="Proteomes" id="UP000053105">
    <property type="component" value="Unassembled WGS sequence"/>
</dbReference>
<accession>A0A0M8ZUK9</accession>
<reference evidence="1 2" key="1">
    <citation type="submission" date="2015-07" db="EMBL/GenBank/DDBJ databases">
        <title>The genome of Melipona quadrifasciata.</title>
        <authorList>
            <person name="Pan H."/>
            <person name="Kapheim K."/>
        </authorList>
    </citation>
    <scope>NUCLEOTIDE SEQUENCE [LARGE SCALE GENOMIC DNA]</scope>
    <source>
        <strain evidence="1">0111107301</strain>
        <tissue evidence="1">Whole body</tissue>
    </source>
</reference>